<organism evidence="2 3">
    <name type="scientific">Pararcticibacter amylolyticus</name>
    <dbReference type="NCBI Taxonomy" id="2173175"/>
    <lineage>
        <taxon>Bacteria</taxon>
        <taxon>Pseudomonadati</taxon>
        <taxon>Bacteroidota</taxon>
        <taxon>Sphingobacteriia</taxon>
        <taxon>Sphingobacteriales</taxon>
        <taxon>Sphingobacteriaceae</taxon>
        <taxon>Pararcticibacter</taxon>
    </lineage>
</organism>
<comment type="caution">
    <text evidence="2">The sequence shown here is derived from an EMBL/GenBank/DDBJ whole genome shotgun (WGS) entry which is preliminary data.</text>
</comment>
<keyword evidence="1" id="KW-0812">Transmembrane</keyword>
<keyword evidence="3" id="KW-1185">Reference proteome</keyword>
<reference evidence="2 3" key="1">
    <citation type="submission" date="2018-04" db="EMBL/GenBank/DDBJ databases">
        <title>Pedobacter chongqingensis sp. nov., isolated from a rottenly hemp rope.</title>
        <authorList>
            <person name="Cai Y."/>
        </authorList>
    </citation>
    <scope>NUCLEOTIDE SEQUENCE [LARGE SCALE GENOMIC DNA]</scope>
    <source>
        <strain evidence="2 3">FJ4-8</strain>
    </source>
</reference>
<dbReference type="AlphaFoldDB" id="A0A2U2P902"/>
<proteinExistence type="predicted"/>
<sequence>MVYITRISKHKKQYKIFNLNKNTPLRFNRSEEPYFSNGDKSNMKVPYMKLYLQTLVSLLVCFTVLPAVAQDTT</sequence>
<evidence type="ECO:0000256" key="1">
    <source>
        <dbReference type="SAM" id="Phobius"/>
    </source>
</evidence>
<evidence type="ECO:0000313" key="2">
    <source>
        <dbReference type="EMBL" id="PWG77862.1"/>
    </source>
</evidence>
<gene>
    <name evidence="2" type="ORF">DDR33_25270</name>
</gene>
<feature type="non-terminal residue" evidence="2">
    <location>
        <position position="73"/>
    </location>
</feature>
<keyword evidence="1" id="KW-1133">Transmembrane helix</keyword>
<dbReference type="Proteomes" id="UP000245647">
    <property type="component" value="Unassembled WGS sequence"/>
</dbReference>
<accession>A0A2U2P902</accession>
<name>A0A2U2P902_9SPHI</name>
<dbReference type="EMBL" id="QEAS01000104">
    <property type="protein sequence ID" value="PWG77862.1"/>
    <property type="molecule type" value="Genomic_DNA"/>
</dbReference>
<evidence type="ECO:0000313" key="3">
    <source>
        <dbReference type="Proteomes" id="UP000245647"/>
    </source>
</evidence>
<feature type="transmembrane region" description="Helical" evidence="1">
    <location>
        <begin position="50"/>
        <end position="69"/>
    </location>
</feature>
<protein>
    <submittedName>
        <fullName evidence="2">Uncharacterized protein</fullName>
    </submittedName>
</protein>
<keyword evidence="1" id="KW-0472">Membrane</keyword>